<dbReference type="PANTHER" id="PTHR43047">
    <property type="entry name" value="TWO-COMPONENT HISTIDINE PROTEIN KINASE"/>
    <property type="match status" value="1"/>
</dbReference>
<feature type="chain" id="PRO_5011727355" description="histidine kinase" evidence="9">
    <location>
        <begin position="19"/>
        <end position="1199"/>
    </location>
</feature>
<evidence type="ECO:0000256" key="5">
    <source>
        <dbReference type="ARBA" id="ARBA00022777"/>
    </source>
</evidence>
<dbReference type="STRING" id="500610.SAMN02799615_02619"/>
<dbReference type="Proteomes" id="UP000199477">
    <property type="component" value="Unassembled WGS sequence"/>
</dbReference>
<evidence type="ECO:0000259" key="10">
    <source>
        <dbReference type="PROSITE" id="PS50109"/>
    </source>
</evidence>
<dbReference type="SMART" id="SM00387">
    <property type="entry name" value="HATPase_c"/>
    <property type="match status" value="1"/>
</dbReference>
<proteinExistence type="predicted"/>
<protein>
    <recommendedName>
        <fullName evidence="2">histidine kinase</fullName>
        <ecNumber evidence="2">2.7.13.3</ecNumber>
    </recommendedName>
</protein>
<evidence type="ECO:0000313" key="12">
    <source>
        <dbReference type="EMBL" id="SFF15657.1"/>
    </source>
</evidence>
<evidence type="ECO:0000256" key="6">
    <source>
        <dbReference type="ARBA" id="ARBA00023012"/>
    </source>
</evidence>
<dbReference type="InterPro" id="IPR011006">
    <property type="entry name" value="CheY-like_superfamily"/>
</dbReference>
<keyword evidence="6" id="KW-0902">Two-component regulatory system</keyword>
<dbReference type="Pfam" id="PF02518">
    <property type="entry name" value="HATPase_c"/>
    <property type="match status" value="1"/>
</dbReference>
<dbReference type="Gene3D" id="2.130.10.10">
    <property type="entry name" value="YVTN repeat-like/Quinoprotein amine dehydrogenase"/>
    <property type="match status" value="3"/>
</dbReference>
<keyword evidence="3 7" id="KW-0597">Phosphoprotein</keyword>
<keyword evidence="8" id="KW-1133">Transmembrane helix</keyword>
<evidence type="ECO:0000313" key="13">
    <source>
        <dbReference type="Proteomes" id="UP000199477"/>
    </source>
</evidence>
<dbReference type="Gene3D" id="3.30.565.10">
    <property type="entry name" value="Histidine kinase-like ATPase, C-terminal domain"/>
    <property type="match status" value="1"/>
</dbReference>
<evidence type="ECO:0000256" key="9">
    <source>
        <dbReference type="SAM" id="SignalP"/>
    </source>
</evidence>
<accession>A0A1I2GFI5</accession>
<dbReference type="GO" id="GO:0009927">
    <property type="term" value="F:histidine phosphotransfer kinase activity"/>
    <property type="evidence" value="ECO:0007669"/>
    <property type="project" value="TreeGrafter"/>
</dbReference>
<dbReference type="SMART" id="SM00448">
    <property type="entry name" value="REC"/>
    <property type="match status" value="1"/>
</dbReference>
<reference evidence="13" key="1">
    <citation type="submission" date="2016-10" db="EMBL/GenBank/DDBJ databases">
        <authorList>
            <person name="Varghese N."/>
            <person name="Submissions S."/>
        </authorList>
    </citation>
    <scope>NUCLEOTIDE SEQUENCE [LARGE SCALE GENOMIC DNA]</scope>
    <source>
        <strain evidence="13">UNC178MFTsu3.1</strain>
    </source>
</reference>
<feature type="transmembrane region" description="Helical" evidence="8">
    <location>
        <begin position="781"/>
        <end position="802"/>
    </location>
</feature>
<dbReference type="Pfam" id="PF07494">
    <property type="entry name" value="Reg_prop"/>
    <property type="match status" value="2"/>
</dbReference>
<evidence type="ECO:0000256" key="2">
    <source>
        <dbReference type="ARBA" id="ARBA00012438"/>
    </source>
</evidence>
<feature type="domain" description="Response regulatory" evidence="11">
    <location>
        <begin position="1070"/>
        <end position="1187"/>
    </location>
</feature>
<feature type="domain" description="Histidine kinase" evidence="10">
    <location>
        <begin position="835"/>
        <end position="1049"/>
    </location>
</feature>
<dbReference type="PRINTS" id="PR00344">
    <property type="entry name" value="BCTRLSENSOR"/>
</dbReference>
<evidence type="ECO:0000256" key="8">
    <source>
        <dbReference type="SAM" id="Phobius"/>
    </source>
</evidence>
<keyword evidence="13" id="KW-1185">Reference proteome</keyword>
<dbReference type="InterPro" id="IPR011123">
    <property type="entry name" value="Y_Y_Y"/>
</dbReference>
<dbReference type="InterPro" id="IPR004358">
    <property type="entry name" value="Sig_transdc_His_kin-like_C"/>
</dbReference>
<gene>
    <name evidence="12" type="ORF">SAMN02799615_02619</name>
</gene>
<dbReference type="PROSITE" id="PS50109">
    <property type="entry name" value="HIS_KIN"/>
    <property type="match status" value="1"/>
</dbReference>
<dbReference type="Pfam" id="PF07495">
    <property type="entry name" value="Y_Y_Y"/>
    <property type="match status" value="1"/>
</dbReference>
<evidence type="ECO:0000256" key="4">
    <source>
        <dbReference type="ARBA" id="ARBA00022679"/>
    </source>
</evidence>
<dbReference type="Pfam" id="PF00512">
    <property type="entry name" value="HisKA"/>
    <property type="match status" value="1"/>
</dbReference>
<dbReference type="InterPro" id="IPR005467">
    <property type="entry name" value="His_kinase_dom"/>
</dbReference>
<dbReference type="SUPFAM" id="SSF63829">
    <property type="entry name" value="Calcium-dependent phosphotriesterase"/>
    <property type="match status" value="3"/>
</dbReference>
<dbReference type="PROSITE" id="PS50110">
    <property type="entry name" value="RESPONSE_REGULATORY"/>
    <property type="match status" value="1"/>
</dbReference>
<evidence type="ECO:0000256" key="1">
    <source>
        <dbReference type="ARBA" id="ARBA00000085"/>
    </source>
</evidence>
<dbReference type="Gene3D" id="1.10.287.130">
    <property type="match status" value="1"/>
</dbReference>
<dbReference type="GO" id="GO:0005886">
    <property type="term" value="C:plasma membrane"/>
    <property type="evidence" value="ECO:0007669"/>
    <property type="project" value="TreeGrafter"/>
</dbReference>
<dbReference type="CDD" id="cd00082">
    <property type="entry name" value="HisKA"/>
    <property type="match status" value="1"/>
</dbReference>
<dbReference type="InterPro" id="IPR036890">
    <property type="entry name" value="HATPase_C_sf"/>
</dbReference>
<dbReference type="SUPFAM" id="SSF55874">
    <property type="entry name" value="ATPase domain of HSP90 chaperone/DNA topoisomerase II/histidine kinase"/>
    <property type="match status" value="1"/>
</dbReference>
<dbReference type="FunFam" id="3.30.565.10:FF:000010">
    <property type="entry name" value="Sensor histidine kinase RcsC"/>
    <property type="match status" value="1"/>
</dbReference>
<dbReference type="GO" id="GO:0000155">
    <property type="term" value="F:phosphorelay sensor kinase activity"/>
    <property type="evidence" value="ECO:0007669"/>
    <property type="project" value="InterPro"/>
</dbReference>
<dbReference type="EMBL" id="FONH01000008">
    <property type="protein sequence ID" value="SFF15657.1"/>
    <property type="molecule type" value="Genomic_DNA"/>
</dbReference>
<comment type="catalytic activity">
    <reaction evidence="1">
        <text>ATP + protein L-histidine = ADP + protein N-phospho-L-histidine.</text>
        <dbReference type="EC" id="2.7.13.3"/>
    </reaction>
</comment>
<dbReference type="CDD" id="cd17546">
    <property type="entry name" value="REC_hyHK_CKI1_RcsC-like"/>
    <property type="match status" value="1"/>
</dbReference>
<dbReference type="AlphaFoldDB" id="A0A1I2GFI5"/>
<dbReference type="SUPFAM" id="SSF52172">
    <property type="entry name" value="CheY-like"/>
    <property type="match status" value="1"/>
</dbReference>
<dbReference type="InterPro" id="IPR001789">
    <property type="entry name" value="Sig_transdc_resp-reg_receiver"/>
</dbReference>
<dbReference type="Gene3D" id="2.60.40.10">
    <property type="entry name" value="Immunoglobulins"/>
    <property type="match status" value="1"/>
</dbReference>
<dbReference type="InterPro" id="IPR003661">
    <property type="entry name" value="HisK_dim/P_dom"/>
</dbReference>
<sequence>MLSSLLLGLALLAPSASVADKAGSPHAPAAATAPAPNAAGVLPTPQFRRYGTFNGLPSSSVYAVAQAPDGAMWFGTKGGIARYDGVAFKVYRHVADDPRSLHDNGIATLLFDRQGQLWAAGLEAGLNRFDPVTQSFEHWSHDPARPESLASDKVWDAVVGPDGALWIGTQHGLDRMRPDGSGFDHIAAPPPSDDPSGFGAVGALYVDPKGRLWIGTDEGVYVRDAEGRVSQVPQEDPKETISVWSIEGDGDEVRIAAAHGLLVVGADGVARKFDKDIADFNVLTSVRDRAGRLWIGTQRGLYLQTRRSGPVKKVLDQPLLYGNLPGTWVWKIRQDREGGLWVALFDGGIGYLAPGWSGISRFTHIPEDADSLRDSVATSMARGHDGRVWVGERGGRVDKLDPVTGKSEHVVSDMRGDVIGMTEDDQDRLWIATQGSLYRYARGKLDKVPTAERGMVHPLEVEVGPDGKLYARTFAEGLFRVDQDTLEVTPVSFLPAEERTRWGAQLTLVDGVFWYASDGGLWRLDRSYDHFEPVPGIRNDRKVDAFIFTPDHKFLWMARPDALERYRREGDHFVLERRVDARQGWPSVNVADLALDKRGRVWMLGRDGMRRFDPESGSFRTFGLQDGLSNGEFVRGYAAMPDGYIYAPTMGGVVAFNPDQTETEASSPQVAITGVSVRGRNGLQPAVLGHGPLELDWHARGLNIEARVFSYIDPAVNRYRFHLEGLDTEWVDTGTRGEREFASLPPGDYTLTVMGAGADGVWGRLSAPLQVHVQAPPWERWWAWCMYVLAVAMLAWMALLVWRRRLAQRHQMQLAEQRSRLAEQASAAKTQFLATLSHEIRTPMTGVMGMAELLLNSGLGAQQHEYAEAIQRSGQMLLKLLNDALDLARIEAGKLSLDLAPFDPRALLRDVAALEQGQARAKGLAFKLEIADDLPARVMGDALRVQQILLNLANNALKFTERGSVILRARREGNELRFSVIDTGPGIPEASQARLFQRFEQANGPQRRAGSGLGLAICRELVALMGGHIELESKVAHGSSFHVHLPLEVVQEDVAASAAPVRAPGASGLCVLLVEDDAIIAAVVRGLLERQGHQVRYVGNGLAAMTELAQGDADAMLLDLDLPGVDGFQIARLIRQRETAGAHLPIIAITARSGGDEEERARAAGMDGFLRKPLTGEQLAEALATVVVAERHVEPAAYP</sequence>
<dbReference type="EC" id="2.7.13.3" evidence="2"/>
<dbReference type="InterPro" id="IPR015943">
    <property type="entry name" value="WD40/YVTN_repeat-like_dom_sf"/>
</dbReference>
<feature type="modified residue" description="4-aspartylphosphate" evidence="7">
    <location>
        <position position="1119"/>
    </location>
</feature>
<keyword evidence="8" id="KW-0812">Transmembrane</keyword>
<evidence type="ECO:0000259" key="11">
    <source>
        <dbReference type="PROSITE" id="PS50110"/>
    </source>
</evidence>
<dbReference type="SUPFAM" id="SSF47384">
    <property type="entry name" value="Homodimeric domain of signal transducing histidine kinase"/>
    <property type="match status" value="1"/>
</dbReference>
<dbReference type="CDD" id="cd16922">
    <property type="entry name" value="HATPase_EvgS-ArcB-TorS-like"/>
    <property type="match status" value="1"/>
</dbReference>
<keyword evidence="8" id="KW-0472">Membrane</keyword>
<evidence type="ECO:0000256" key="7">
    <source>
        <dbReference type="PROSITE-ProRule" id="PRU00169"/>
    </source>
</evidence>
<dbReference type="PANTHER" id="PTHR43047:SF72">
    <property type="entry name" value="OSMOSENSING HISTIDINE PROTEIN KINASE SLN1"/>
    <property type="match status" value="1"/>
</dbReference>
<keyword evidence="4" id="KW-0808">Transferase</keyword>
<dbReference type="InterPro" id="IPR003594">
    <property type="entry name" value="HATPase_dom"/>
</dbReference>
<dbReference type="InterPro" id="IPR036097">
    <property type="entry name" value="HisK_dim/P_sf"/>
</dbReference>
<name>A0A1I2GFI5_9GAMM</name>
<dbReference type="SMART" id="SM00388">
    <property type="entry name" value="HisKA"/>
    <property type="match status" value="1"/>
</dbReference>
<feature type="signal peptide" evidence="9">
    <location>
        <begin position="1"/>
        <end position="18"/>
    </location>
</feature>
<dbReference type="RefSeq" id="WP_026635618.1">
    <property type="nucleotide sequence ID" value="NZ_FONH01000008.1"/>
</dbReference>
<dbReference type="InterPro" id="IPR011110">
    <property type="entry name" value="Reg_prop"/>
</dbReference>
<keyword evidence="9" id="KW-0732">Signal</keyword>
<organism evidence="12 13">
    <name type="scientific">Dyella marensis</name>
    <dbReference type="NCBI Taxonomy" id="500610"/>
    <lineage>
        <taxon>Bacteria</taxon>
        <taxon>Pseudomonadati</taxon>
        <taxon>Pseudomonadota</taxon>
        <taxon>Gammaproteobacteria</taxon>
        <taxon>Lysobacterales</taxon>
        <taxon>Rhodanobacteraceae</taxon>
        <taxon>Dyella</taxon>
    </lineage>
</organism>
<dbReference type="Pfam" id="PF00072">
    <property type="entry name" value="Response_reg"/>
    <property type="match status" value="1"/>
</dbReference>
<evidence type="ECO:0000256" key="3">
    <source>
        <dbReference type="ARBA" id="ARBA00022553"/>
    </source>
</evidence>
<dbReference type="Gene3D" id="3.40.50.2300">
    <property type="match status" value="1"/>
</dbReference>
<dbReference type="InterPro" id="IPR013783">
    <property type="entry name" value="Ig-like_fold"/>
</dbReference>
<keyword evidence="5 12" id="KW-0418">Kinase</keyword>